<dbReference type="KEGG" id="vg:80514019"/>
<dbReference type="InterPro" id="IPR055730">
    <property type="entry name" value="P11_C"/>
</dbReference>
<name>A0A0G2YAW5_9VIRU</name>
<protein>
    <recommendedName>
        <fullName evidence="1">Minor capsid protein P11 C-terminal conserved region domain-containing protein</fullName>
    </recommendedName>
</protein>
<feature type="domain" description="Minor capsid protein P11 C-terminal conserved region" evidence="1">
    <location>
        <begin position="113"/>
        <end position="196"/>
    </location>
</feature>
<sequence>MNKNNQSNTNNNYPVAHFSSNVSRTLPVNTNVTVPTVNDCDELSENIVESLLSKYDSSMMSDRSPFHNLVQQKQQALRSYDGPYNNDESDDRDFTYKKNKFTRRTPNDLNDLFDVNKMLPQETEEDWFDDLHMKNAKHINNTHMIHPKKHRGLDTIGSTHKNATHDLRGDIPNPKMSVSPWGNSTIEPDVFARGLCG</sequence>
<reference evidence="2 3" key="1">
    <citation type="submission" date="2014-10" db="EMBL/GenBank/DDBJ databases">
        <title>Pan-genome analysis of Brazilian lineage A amoebal mimiviruses.</title>
        <authorList>
            <person name="Assis F.L."/>
            <person name="Abrahao J.S."/>
            <person name="Kroon E.G."/>
            <person name="Dornas F.P."/>
            <person name="Andrade K.R."/>
            <person name="Borato P.V.M."/>
            <person name="Pilotto M.R."/>
            <person name="Benamar S."/>
            <person name="LaScola B."/>
            <person name="Colson P."/>
        </authorList>
    </citation>
    <scope>NUCLEOTIDE SEQUENCE [LARGE SCALE GENOMIC DNA]</scope>
    <source>
        <strain evidence="2 3">Kroon</strain>
    </source>
</reference>
<dbReference type="Proteomes" id="UP000240461">
    <property type="component" value="Segment"/>
</dbReference>
<dbReference type="EMBL" id="KM982402">
    <property type="protein sequence ID" value="AKI80221.1"/>
    <property type="molecule type" value="Genomic_DNA"/>
</dbReference>
<evidence type="ECO:0000313" key="3">
    <source>
        <dbReference type="Proteomes" id="UP000240461"/>
    </source>
</evidence>
<accession>A0A0G2YAW5</accession>
<proteinExistence type="predicted"/>
<keyword evidence="3" id="KW-1185">Reference proteome</keyword>
<evidence type="ECO:0000313" key="2">
    <source>
        <dbReference type="EMBL" id="AKI80221.1"/>
    </source>
</evidence>
<dbReference type="Pfam" id="PF23983">
    <property type="entry name" value="P11_C"/>
    <property type="match status" value="1"/>
</dbReference>
<organism evidence="2 3">
    <name type="scientific">Acanthamoeba polyphaga mimivirus Kroon</name>
    <dbReference type="NCBI Taxonomy" id="3069720"/>
    <lineage>
        <taxon>Viruses</taxon>
        <taxon>Varidnaviria</taxon>
        <taxon>Bamfordvirae</taxon>
        <taxon>Nucleocytoviricota</taxon>
        <taxon>Megaviricetes</taxon>
        <taxon>Imitervirales</taxon>
        <taxon>Mimiviridae</taxon>
        <taxon>Megamimivirinae</taxon>
        <taxon>Mimivirus</taxon>
        <taxon>Mimivirus lagoaense</taxon>
    </lineage>
</organism>
<evidence type="ECO:0000259" key="1">
    <source>
        <dbReference type="Pfam" id="PF23983"/>
    </source>
</evidence>